<gene>
    <name evidence="1" type="primary">CHC1_1</name>
    <name evidence="1" type="ORF">EV182_004217</name>
</gene>
<feature type="non-terminal residue" evidence="1">
    <location>
        <position position="675"/>
    </location>
</feature>
<proteinExistence type="predicted"/>
<sequence>MCVVDIDNPSQTFRRPISADSAIMNPVNNIIALKAGRNLQVFNLEVKAKVTSCNAPEDIQYWRWITPFDLALVGENSVYHWSIEGTSGPVKQFDRHSSLNGTQIISYRANKKMNWMALIGISAPQGRVVGSMQLFNKERGVSQPIEAHAAEFAEITLEGAPQPTQVFVFANRGVSGAKLTVVEIDHAEGNPAFPKKSAELVFPAEAVNDFPVAMQASLKYGIVYLVTKFGFIHIHDLETSQGIFNNRISGDTVFTTTKHNNGIIGINRKGQVLSVSLNEEQAVPYILSTSHNIDLAFRLATRANLPGAEGLYAQRFESLMQAGQYNEAAKLAARSPQGILRTEQTISRFKGLGAVPGQLSPILQYFATILETGELNRLESIELARPVLASNRKQLLEKWLKEDKLECSEELGDIVYQHDPVLALSIYLRANVPPKVVLCFAQAGHFDKIIQYCQKVNYQPDWVLLLQQVTRADPDKAKDFATSLVNQSPPLIDIEKAVNVLMGQNLVQQTTAFLLDALKDNLEKHAHLQTKLLEMNLLHAPQVADAILGNNMFTHFDRPYIAQLCEKAGLYQRALELYEDLDDIKRVAVHTEVLGVDWLVNYFGNLSVNDSLTVLREMLRHNQKQNLQVVVQVATKYQEQLGAQRLVELFEEFRCSEGLYYFLSSVVNITRDPAV</sequence>
<dbReference type="Proteomes" id="UP001145114">
    <property type="component" value="Unassembled WGS sequence"/>
</dbReference>
<keyword evidence="2" id="KW-1185">Reference proteome</keyword>
<name>A0ACC1HFU3_9FUNG</name>
<comment type="caution">
    <text evidence="1">The sequence shown here is derived from an EMBL/GenBank/DDBJ whole genome shotgun (WGS) entry which is preliminary data.</text>
</comment>
<organism evidence="1 2">
    <name type="scientific">Spiromyces aspiralis</name>
    <dbReference type="NCBI Taxonomy" id="68401"/>
    <lineage>
        <taxon>Eukaryota</taxon>
        <taxon>Fungi</taxon>
        <taxon>Fungi incertae sedis</taxon>
        <taxon>Zoopagomycota</taxon>
        <taxon>Kickxellomycotina</taxon>
        <taxon>Kickxellomycetes</taxon>
        <taxon>Kickxellales</taxon>
        <taxon>Kickxellaceae</taxon>
        <taxon>Spiromyces</taxon>
    </lineage>
</organism>
<evidence type="ECO:0000313" key="1">
    <source>
        <dbReference type="EMBL" id="KAJ1673973.1"/>
    </source>
</evidence>
<evidence type="ECO:0000313" key="2">
    <source>
        <dbReference type="Proteomes" id="UP001145114"/>
    </source>
</evidence>
<protein>
    <submittedName>
        <fullName evidence="1">Clathrin heavy chain</fullName>
    </submittedName>
</protein>
<dbReference type="EMBL" id="JAMZIH010006391">
    <property type="protein sequence ID" value="KAJ1673973.1"/>
    <property type="molecule type" value="Genomic_DNA"/>
</dbReference>
<reference evidence="1" key="1">
    <citation type="submission" date="2022-06" db="EMBL/GenBank/DDBJ databases">
        <title>Phylogenomic reconstructions and comparative analyses of Kickxellomycotina fungi.</title>
        <authorList>
            <person name="Reynolds N.K."/>
            <person name="Stajich J.E."/>
            <person name="Barry K."/>
            <person name="Grigoriev I.V."/>
            <person name="Crous P."/>
            <person name="Smith M.E."/>
        </authorList>
    </citation>
    <scope>NUCLEOTIDE SEQUENCE</scope>
    <source>
        <strain evidence="1">RSA 2271</strain>
    </source>
</reference>
<accession>A0ACC1HFU3</accession>